<dbReference type="AlphaFoldDB" id="A0A8B6M3P7"/>
<dbReference type="EC" id="3.1.1.-" evidence="3"/>
<evidence type="ECO:0000256" key="2">
    <source>
        <dbReference type="ARBA" id="ARBA00022801"/>
    </source>
</evidence>
<comment type="caution">
    <text evidence="5">The sequence shown here is derived from an EMBL/GenBank/DDBJ whole genome shotgun (WGS) entry which is preliminary data.</text>
</comment>
<keyword evidence="2 3" id="KW-0378">Hydrolase</keyword>
<dbReference type="InterPro" id="IPR019826">
    <property type="entry name" value="Carboxylesterase_B_AS"/>
</dbReference>
<dbReference type="SUPFAM" id="SSF53474">
    <property type="entry name" value="alpha/beta-Hydrolases"/>
    <property type="match status" value="1"/>
</dbReference>
<evidence type="ECO:0000313" key="5">
    <source>
        <dbReference type="EMBL" id="VTZ49385.1"/>
    </source>
</evidence>
<dbReference type="PROSITE" id="PS00941">
    <property type="entry name" value="CARBOXYLESTERASE_B_2"/>
    <property type="match status" value="1"/>
</dbReference>
<organism evidence="5 6">
    <name type="scientific">Methylocella tundrae</name>
    <dbReference type="NCBI Taxonomy" id="227605"/>
    <lineage>
        <taxon>Bacteria</taxon>
        <taxon>Pseudomonadati</taxon>
        <taxon>Pseudomonadota</taxon>
        <taxon>Alphaproteobacteria</taxon>
        <taxon>Hyphomicrobiales</taxon>
        <taxon>Beijerinckiaceae</taxon>
        <taxon>Methylocella</taxon>
    </lineage>
</organism>
<dbReference type="Gene3D" id="3.40.50.1820">
    <property type="entry name" value="alpha/beta hydrolase"/>
    <property type="match status" value="1"/>
</dbReference>
<dbReference type="GO" id="GO:0016787">
    <property type="term" value="F:hydrolase activity"/>
    <property type="evidence" value="ECO:0007669"/>
    <property type="project" value="UniProtKB-KW"/>
</dbReference>
<gene>
    <name evidence="5" type="ORF">MPC4_160035</name>
</gene>
<protein>
    <recommendedName>
        <fullName evidence="3">Carboxylic ester hydrolase</fullName>
        <ecNumber evidence="3">3.1.1.-</ecNumber>
    </recommendedName>
</protein>
<sequence length="565" mass="60742">MFKLSKLWRSAPLRADTSRRSRKTNLGLSLIFAAGAMCASWHGAAAAPGPIVTTKEGRVQGFIQNGVAQFLGVPFAEPPVGNLRWRPPRKHAPWTSVLKATSYAPICAQITTLGVFAGPANNNEDCLYLNVFTPNLDPSARLPVIFWIHGGGNFDGETPGYDGSKLAAQGHTVVVSVEYRLNLMGWLAHPALDAEGHLFGNYGILDQQLALKWVKHNIAQFGGDKNNVTVGGQSAGAVDTGLAMVSPLAAGLFHRGICESFCPSTVPTLASAEATGVAFSVAAGCGSGTDAATAKCLRSLTAAQVEALAGTASATSQYIVGPMQDGTVIPEQPITAFTNGHFNHVPLINGNVTDETNFGLAITEYFSGPPRTPPTAAQYLNYVNTTFVPPRYPAGSAARVLVRYPLSAFATPQLAWDRVGTDSGICGQRRIDRVLAPQIPVYAYEFSDQTAPFYFPKMPGFLSLAYHTADIQYLFPLWHGGPDGIQHPLNNKQEDLSDQLVAAWTNFAWTGNPNGLGNYPWPRYTNNAVKPAWLIEDLPVLSTLTDTQYSALRKCNFWDSLTVTN</sequence>
<evidence type="ECO:0000259" key="4">
    <source>
        <dbReference type="Pfam" id="PF00135"/>
    </source>
</evidence>
<dbReference type="InterPro" id="IPR050309">
    <property type="entry name" value="Type-B_Carboxylest/Lipase"/>
</dbReference>
<accession>A0A8B6M3P7</accession>
<dbReference type="InterPro" id="IPR019819">
    <property type="entry name" value="Carboxylesterase_B_CS"/>
</dbReference>
<dbReference type="Pfam" id="PF00135">
    <property type="entry name" value="COesterase"/>
    <property type="match status" value="1"/>
</dbReference>
<dbReference type="PANTHER" id="PTHR11559">
    <property type="entry name" value="CARBOXYLESTERASE"/>
    <property type="match status" value="1"/>
</dbReference>
<dbReference type="InterPro" id="IPR002018">
    <property type="entry name" value="CarbesteraseB"/>
</dbReference>
<evidence type="ECO:0000256" key="1">
    <source>
        <dbReference type="ARBA" id="ARBA00005964"/>
    </source>
</evidence>
<dbReference type="Proteomes" id="UP000485880">
    <property type="component" value="Unassembled WGS sequence"/>
</dbReference>
<dbReference type="EMBL" id="CABFMQ020000068">
    <property type="protein sequence ID" value="VTZ49385.1"/>
    <property type="molecule type" value="Genomic_DNA"/>
</dbReference>
<reference evidence="5 6" key="1">
    <citation type="submission" date="2019-05" db="EMBL/GenBank/DDBJ databases">
        <authorList>
            <person name="Farhan Ul Haque M."/>
        </authorList>
    </citation>
    <scope>NUCLEOTIDE SEQUENCE [LARGE SCALE GENOMIC DNA]</scope>
    <source>
        <strain evidence="5">2</strain>
    </source>
</reference>
<feature type="domain" description="Carboxylesterase type B" evidence="4">
    <location>
        <begin position="50"/>
        <end position="528"/>
    </location>
</feature>
<proteinExistence type="inferred from homology"/>
<keyword evidence="6" id="KW-1185">Reference proteome</keyword>
<comment type="similarity">
    <text evidence="1 3">Belongs to the type-B carboxylesterase/lipase family.</text>
</comment>
<evidence type="ECO:0000256" key="3">
    <source>
        <dbReference type="RuleBase" id="RU361235"/>
    </source>
</evidence>
<dbReference type="InterPro" id="IPR029058">
    <property type="entry name" value="AB_hydrolase_fold"/>
</dbReference>
<evidence type="ECO:0000313" key="6">
    <source>
        <dbReference type="Proteomes" id="UP000485880"/>
    </source>
</evidence>
<name>A0A8B6M3P7_METTU</name>
<dbReference type="PROSITE" id="PS00122">
    <property type="entry name" value="CARBOXYLESTERASE_B_1"/>
    <property type="match status" value="1"/>
</dbReference>